<accession>A0A7G9WGC8</accession>
<evidence type="ECO:0000256" key="4">
    <source>
        <dbReference type="PIRNR" id="PIRNR006078"/>
    </source>
</evidence>
<dbReference type="InterPro" id="IPR004381">
    <property type="entry name" value="Glycerate_kinase"/>
</dbReference>
<sequence>MKKCIFIPDSFKGTMTSAEICSIMAQAVRTHEPQAELCSVPVADGGEGTVDAFLQAAGGKKVVATVKGPLFEEVPAFYGVLPNKTAVIEMAAAAGLPLVGNKKDAEQTTTFGVGQLLRHAIESGCKTIILGLGGSATNDGGCGAAAAMGAVFRRTDGSTFIPVGGTLQDIASVDLSSLQKVLSDTKILTMCDIENPLCGPTGAAAVFAPQKGASPAAVKRLDCGLLHLAKILQQATGCDISQLPGAGAAGGMGGGMAAFFHSPLQSGIETMLDTVHFDEMLKDTDLVFTGEGKLDSQSLCGKVLSGVARRAKAAGVPLIAVVGDIEGTAADAYKAGISAVFSINRTAVPYAQAKLRSRADLFLTMDNLMRFLKQFAPQF</sequence>
<proteinExistence type="inferred from homology"/>
<dbReference type="PANTHER" id="PTHR21599">
    <property type="entry name" value="GLYCERATE KINASE"/>
    <property type="match status" value="1"/>
</dbReference>
<dbReference type="Gene3D" id="3.90.1510.10">
    <property type="entry name" value="Glycerate kinase, domain 2"/>
    <property type="match status" value="1"/>
</dbReference>
<dbReference type="InterPro" id="IPR036129">
    <property type="entry name" value="Glycerate_kinase_sf"/>
</dbReference>
<dbReference type="KEGG" id="caml:H6X83_12565"/>
<keyword evidence="3 4" id="KW-0418">Kinase</keyword>
<dbReference type="RefSeq" id="WP_212506804.1">
    <property type="nucleotide sequence ID" value="NZ_CP060696.1"/>
</dbReference>
<protein>
    <submittedName>
        <fullName evidence="5">Glycerate kinase</fullName>
    </submittedName>
</protein>
<dbReference type="PIRSF" id="PIRSF006078">
    <property type="entry name" value="GlxK"/>
    <property type="match status" value="1"/>
</dbReference>
<dbReference type="InterPro" id="IPR018193">
    <property type="entry name" value="Glyc_kinase_flavodox-like_fold"/>
</dbReference>
<evidence type="ECO:0000313" key="6">
    <source>
        <dbReference type="Proteomes" id="UP000516046"/>
    </source>
</evidence>
<dbReference type="AlphaFoldDB" id="A0A7G9WGC8"/>
<dbReference type="SUPFAM" id="SSF110738">
    <property type="entry name" value="Glycerate kinase I"/>
    <property type="match status" value="1"/>
</dbReference>
<evidence type="ECO:0000256" key="2">
    <source>
        <dbReference type="ARBA" id="ARBA00022679"/>
    </source>
</evidence>
<dbReference type="Gene3D" id="3.40.50.10350">
    <property type="entry name" value="Glycerate kinase, domain 1"/>
    <property type="match status" value="1"/>
</dbReference>
<dbReference type="EMBL" id="CP060696">
    <property type="protein sequence ID" value="QNO17740.1"/>
    <property type="molecule type" value="Genomic_DNA"/>
</dbReference>
<reference evidence="5 6" key="1">
    <citation type="submission" date="2020-08" db="EMBL/GenBank/DDBJ databases">
        <authorList>
            <person name="Ren C."/>
            <person name="Gu Y."/>
            <person name="Xu Y."/>
        </authorList>
    </citation>
    <scope>NUCLEOTIDE SEQUENCE [LARGE SCALE GENOMIC DNA]</scope>
    <source>
        <strain evidence="5 6">LBM18003</strain>
    </source>
</reference>
<comment type="similarity">
    <text evidence="1 4">Belongs to the glycerate kinase type-1 family.</text>
</comment>
<dbReference type="PANTHER" id="PTHR21599:SF0">
    <property type="entry name" value="GLYCERATE KINASE"/>
    <property type="match status" value="1"/>
</dbReference>
<dbReference type="GO" id="GO:0008887">
    <property type="term" value="F:glycerate kinase activity"/>
    <property type="evidence" value="ECO:0007669"/>
    <property type="project" value="UniProtKB-UniRule"/>
</dbReference>
<dbReference type="Pfam" id="PF02595">
    <property type="entry name" value="Gly_kinase"/>
    <property type="match status" value="1"/>
</dbReference>
<dbReference type="GO" id="GO:0031388">
    <property type="term" value="P:organic acid phosphorylation"/>
    <property type="evidence" value="ECO:0007669"/>
    <property type="project" value="UniProtKB-UniRule"/>
</dbReference>
<evidence type="ECO:0000256" key="1">
    <source>
        <dbReference type="ARBA" id="ARBA00006284"/>
    </source>
</evidence>
<dbReference type="InterPro" id="IPR018197">
    <property type="entry name" value="Glycerate_kinase_RE-like"/>
</dbReference>
<dbReference type="Proteomes" id="UP000516046">
    <property type="component" value="Chromosome"/>
</dbReference>
<name>A0A7G9WGC8_9FIRM</name>
<gene>
    <name evidence="5" type="ORF">H6X83_12565</name>
</gene>
<evidence type="ECO:0000313" key="5">
    <source>
        <dbReference type="EMBL" id="QNO17740.1"/>
    </source>
</evidence>
<keyword evidence="6" id="KW-1185">Reference proteome</keyword>
<organism evidence="5 6">
    <name type="scientific">Caproicibacterium amylolyticum</name>
    <dbReference type="NCBI Taxonomy" id="2766537"/>
    <lineage>
        <taxon>Bacteria</taxon>
        <taxon>Bacillati</taxon>
        <taxon>Bacillota</taxon>
        <taxon>Clostridia</taxon>
        <taxon>Eubacteriales</taxon>
        <taxon>Oscillospiraceae</taxon>
        <taxon>Caproicibacterium</taxon>
    </lineage>
</organism>
<keyword evidence="2 4" id="KW-0808">Transferase</keyword>
<dbReference type="NCBIfam" id="TIGR00045">
    <property type="entry name" value="glycerate kinase"/>
    <property type="match status" value="1"/>
</dbReference>
<evidence type="ECO:0000256" key="3">
    <source>
        <dbReference type="ARBA" id="ARBA00022777"/>
    </source>
</evidence>